<evidence type="ECO:0000256" key="1">
    <source>
        <dbReference type="SAM" id="Phobius"/>
    </source>
</evidence>
<keyword evidence="3" id="KW-1185">Reference proteome</keyword>
<dbReference type="OrthoDB" id="10262062at2759"/>
<keyword evidence="1" id="KW-0472">Membrane</keyword>
<gene>
    <name evidence="2" type="ORF">Taro_055076</name>
</gene>
<dbReference type="EMBL" id="NMUH01012006">
    <property type="protein sequence ID" value="MQM22029.1"/>
    <property type="molecule type" value="Genomic_DNA"/>
</dbReference>
<comment type="caution">
    <text evidence="2">The sequence shown here is derived from an EMBL/GenBank/DDBJ whole genome shotgun (WGS) entry which is preliminary data.</text>
</comment>
<organism evidence="2 3">
    <name type="scientific">Colocasia esculenta</name>
    <name type="common">Wild taro</name>
    <name type="synonym">Arum esculentum</name>
    <dbReference type="NCBI Taxonomy" id="4460"/>
    <lineage>
        <taxon>Eukaryota</taxon>
        <taxon>Viridiplantae</taxon>
        <taxon>Streptophyta</taxon>
        <taxon>Embryophyta</taxon>
        <taxon>Tracheophyta</taxon>
        <taxon>Spermatophyta</taxon>
        <taxon>Magnoliopsida</taxon>
        <taxon>Liliopsida</taxon>
        <taxon>Araceae</taxon>
        <taxon>Aroideae</taxon>
        <taxon>Colocasieae</taxon>
        <taxon>Colocasia</taxon>
    </lineage>
</organism>
<evidence type="ECO:0000313" key="3">
    <source>
        <dbReference type="Proteomes" id="UP000652761"/>
    </source>
</evidence>
<protein>
    <submittedName>
        <fullName evidence="2">Uncharacterized protein</fullName>
    </submittedName>
</protein>
<evidence type="ECO:0000313" key="2">
    <source>
        <dbReference type="EMBL" id="MQM22029.1"/>
    </source>
</evidence>
<keyword evidence="1" id="KW-1133">Transmembrane helix</keyword>
<reference evidence="2" key="1">
    <citation type="submission" date="2017-07" db="EMBL/GenBank/DDBJ databases">
        <title>Taro Niue Genome Assembly and Annotation.</title>
        <authorList>
            <person name="Atibalentja N."/>
            <person name="Keating K."/>
            <person name="Fields C.J."/>
        </authorList>
    </citation>
    <scope>NUCLEOTIDE SEQUENCE</scope>
    <source>
        <strain evidence="2">Niue_2</strain>
        <tissue evidence="2">Leaf</tissue>
    </source>
</reference>
<dbReference type="AlphaFoldDB" id="A0A843XQI7"/>
<keyword evidence="1" id="KW-0812">Transmembrane</keyword>
<name>A0A843XQI7_COLES</name>
<accession>A0A843XQI7</accession>
<feature type="transmembrane region" description="Helical" evidence="1">
    <location>
        <begin position="56"/>
        <end position="77"/>
    </location>
</feature>
<sequence length="94" mass="10537">MARIRRTDRQNAAEDFLLQHSLDGTQSSGGQMLVPYLGMLGHPCCFLAFWDIAGHFLAFSDVPAVFCLYGTFLSFGFPGHPGRFLTLWDVPVIW</sequence>
<proteinExistence type="predicted"/>
<dbReference type="Proteomes" id="UP000652761">
    <property type="component" value="Unassembled WGS sequence"/>
</dbReference>